<evidence type="ECO:0008006" key="4">
    <source>
        <dbReference type="Google" id="ProtNLM"/>
    </source>
</evidence>
<evidence type="ECO:0000313" key="3">
    <source>
        <dbReference type="Proteomes" id="UP000507470"/>
    </source>
</evidence>
<protein>
    <recommendedName>
        <fullName evidence="4">Reverse transcriptase domain-containing protein</fullName>
    </recommendedName>
</protein>
<sequence>MSFTPGAYELYKQAIYDYYESNPTRIYEKTTKASKTNNGLVDKAIVEESLSIRDGCTGKRRQLFRINLFNTTRRMDVYGMQYENFICHDLPIIIDTVKIDNNALPNQIYLTHVLNNCDILFKQEHWLFSFEKHKLQDNNSTHICCAKSVDDNIDTEILVKGRGYGGVAAYWRQELDNSIRYIQDGNERMIVLSFNVIGTPFCFIGVYMPSENKTVMNNTKTRLCNWKRCDKETFKNSIRESVKDMAHNYLFNTPGAVKNLSNILHTAGKDSIHNYHKSVSIKSVGKGIWNKKISEASKTSKCAFYQWKNDKTNTTTKNKMRSTRKTLRSTHRRVHASRRNSLMEKIMRSSQRDTKLFHKLVRQQRNKKTMTTDTMVFNGEEQCENEQLLNGWKGHFEKLYKHSETDIQKLNCEKLNLVILQNDIIKELETNKNEKIENTNQEEVQNILKKLKSGKSHGPDGLSAEHFKYMPDELLPFLIDIINSVFEDKEYLVRINYILKTTGELQLQTSCLPTQTANTATYVMLGMKPIQAVVDRILLTFSGGIFQDKCSIEFKIIERHVVMAKEQSNSFINRLRTVLAKYELPKAEKLIETAPTKMKWKTTVKHAIGKFWEA</sequence>
<dbReference type="InterPro" id="IPR036691">
    <property type="entry name" value="Endo/exonu/phosph_ase_sf"/>
</dbReference>
<reference evidence="2 3" key="1">
    <citation type="submission" date="2020-06" db="EMBL/GenBank/DDBJ databases">
        <authorList>
            <person name="Li R."/>
            <person name="Bekaert M."/>
        </authorList>
    </citation>
    <scope>NUCLEOTIDE SEQUENCE [LARGE SCALE GENOMIC DNA]</scope>
    <source>
        <strain evidence="3">wild</strain>
    </source>
</reference>
<feature type="compositionally biased region" description="Basic residues" evidence="1">
    <location>
        <begin position="318"/>
        <end position="336"/>
    </location>
</feature>
<dbReference type="SUPFAM" id="SSF56219">
    <property type="entry name" value="DNase I-like"/>
    <property type="match status" value="1"/>
</dbReference>
<name>A0A6J8EVZ4_MYTCO</name>
<proteinExistence type="predicted"/>
<dbReference type="Proteomes" id="UP000507470">
    <property type="component" value="Unassembled WGS sequence"/>
</dbReference>
<evidence type="ECO:0000256" key="1">
    <source>
        <dbReference type="SAM" id="MobiDB-lite"/>
    </source>
</evidence>
<keyword evidence="3" id="KW-1185">Reference proteome</keyword>
<dbReference type="AlphaFoldDB" id="A0A6J8EVZ4"/>
<organism evidence="2 3">
    <name type="scientific">Mytilus coruscus</name>
    <name type="common">Sea mussel</name>
    <dbReference type="NCBI Taxonomy" id="42192"/>
    <lineage>
        <taxon>Eukaryota</taxon>
        <taxon>Metazoa</taxon>
        <taxon>Spiralia</taxon>
        <taxon>Lophotrochozoa</taxon>
        <taxon>Mollusca</taxon>
        <taxon>Bivalvia</taxon>
        <taxon>Autobranchia</taxon>
        <taxon>Pteriomorphia</taxon>
        <taxon>Mytilida</taxon>
        <taxon>Mytiloidea</taxon>
        <taxon>Mytilidae</taxon>
        <taxon>Mytilinae</taxon>
        <taxon>Mytilus</taxon>
    </lineage>
</organism>
<accession>A0A6J8EVZ4</accession>
<dbReference type="EMBL" id="CACVKT020009908">
    <property type="protein sequence ID" value="CAC5423916.1"/>
    <property type="molecule type" value="Genomic_DNA"/>
</dbReference>
<dbReference type="Gene3D" id="3.60.10.10">
    <property type="entry name" value="Endonuclease/exonuclease/phosphatase"/>
    <property type="match status" value="1"/>
</dbReference>
<feature type="region of interest" description="Disordered" evidence="1">
    <location>
        <begin position="314"/>
        <end position="336"/>
    </location>
</feature>
<evidence type="ECO:0000313" key="2">
    <source>
        <dbReference type="EMBL" id="CAC5423916.1"/>
    </source>
</evidence>
<gene>
    <name evidence="2" type="ORF">MCOR_55876</name>
</gene>